<dbReference type="RefSeq" id="WP_090595707.1">
    <property type="nucleotide sequence ID" value="NZ_LT629688.1"/>
</dbReference>
<evidence type="ECO:0000256" key="1">
    <source>
        <dbReference type="SAM" id="MobiDB-lite"/>
    </source>
</evidence>
<dbReference type="OrthoDB" id="3350752at2"/>
<evidence type="ECO:0000256" key="2">
    <source>
        <dbReference type="SAM" id="Phobius"/>
    </source>
</evidence>
<keyword evidence="4" id="KW-1185">Reference proteome</keyword>
<protein>
    <recommendedName>
        <fullName evidence="5">WD40-like Beta Propeller Repeat</fullName>
    </recommendedName>
</protein>
<sequence>MPTGREDVEGDGADHLDHGPPSPPQARRMLLVTVLVLVAALVAVVALTRPDGSAAPEPTPSSPTTPGRPSTRPTPTPGPSGTADRYAPVQDTLGAPVLPGADPGWDLFLEGADEVFRVRLATGELVRTRIRVPAGQGYSSAVVTGPEGLLTYSGPSATAQLVPDDGPATEVALPGVEDPDTYPEVYPGPPGELWIAVRDAAGTIVLTRVDARGRVIEGPRPVPVAGSLWADGRGGLLLTAPGGLWQLEGDRARRLAVGSATAVGARALVVVVCDDELACERQVLDRDTGEVRVLGPADPHDTRYGLTGSTSPDGRWWARWTLGSEGRPRVQVLDLGTGSTVLEHELDADGLLDPLSSMTWTPDGGLLLLLTGDGLAAADPRTGQLTSLDAPTGELYRLSVRS</sequence>
<keyword evidence="2" id="KW-0812">Transmembrane</keyword>
<feature type="region of interest" description="Disordered" evidence="1">
    <location>
        <begin position="1"/>
        <end position="24"/>
    </location>
</feature>
<name>A0A1G7E4W0_9ACTN</name>
<evidence type="ECO:0000313" key="3">
    <source>
        <dbReference type="EMBL" id="SDE58754.1"/>
    </source>
</evidence>
<evidence type="ECO:0008006" key="5">
    <source>
        <dbReference type="Google" id="ProtNLM"/>
    </source>
</evidence>
<organism evidence="3 4">
    <name type="scientific">Auraticoccus monumenti</name>
    <dbReference type="NCBI Taxonomy" id="675864"/>
    <lineage>
        <taxon>Bacteria</taxon>
        <taxon>Bacillati</taxon>
        <taxon>Actinomycetota</taxon>
        <taxon>Actinomycetes</taxon>
        <taxon>Propionibacteriales</taxon>
        <taxon>Propionibacteriaceae</taxon>
        <taxon>Auraticoccus</taxon>
    </lineage>
</organism>
<keyword evidence="2" id="KW-0472">Membrane</keyword>
<feature type="region of interest" description="Disordered" evidence="1">
    <location>
        <begin position="50"/>
        <end position="87"/>
    </location>
</feature>
<feature type="transmembrane region" description="Helical" evidence="2">
    <location>
        <begin position="29"/>
        <end position="48"/>
    </location>
</feature>
<evidence type="ECO:0000313" key="4">
    <source>
        <dbReference type="Proteomes" id="UP000198546"/>
    </source>
</evidence>
<keyword evidence="2" id="KW-1133">Transmembrane helix</keyword>
<dbReference type="AlphaFoldDB" id="A0A1G7E4W0"/>
<gene>
    <name evidence="3" type="ORF">SAMN04489747_3824</name>
</gene>
<dbReference type="EMBL" id="LT629688">
    <property type="protein sequence ID" value="SDE58754.1"/>
    <property type="molecule type" value="Genomic_DNA"/>
</dbReference>
<dbReference type="Proteomes" id="UP000198546">
    <property type="component" value="Chromosome i"/>
</dbReference>
<dbReference type="InterPro" id="IPR011044">
    <property type="entry name" value="Quino_amine_DH_bsu"/>
</dbReference>
<dbReference type="SUPFAM" id="SSF50969">
    <property type="entry name" value="YVTN repeat-like/Quinoprotein amine dehydrogenase"/>
    <property type="match status" value="1"/>
</dbReference>
<dbReference type="STRING" id="675864.SAMN04489747_3824"/>
<proteinExistence type="predicted"/>
<feature type="compositionally biased region" description="Basic and acidic residues" evidence="1">
    <location>
        <begin position="1"/>
        <end position="18"/>
    </location>
</feature>
<reference evidence="3 4" key="1">
    <citation type="submission" date="2016-10" db="EMBL/GenBank/DDBJ databases">
        <authorList>
            <person name="de Groot N.N."/>
        </authorList>
    </citation>
    <scope>NUCLEOTIDE SEQUENCE [LARGE SCALE GENOMIC DNA]</scope>
    <source>
        <strain evidence="3 4">MON 2.2</strain>
    </source>
</reference>
<accession>A0A1G7E4W0</accession>